<protein>
    <recommendedName>
        <fullName evidence="4">TIGR03790 family protein</fullName>
    </recommendedName>
</protein>
<dbReference type="InterPro" id="IPR022265">
    <property type="entry name" value="CHP03790"/>
</dbReference>
<dbReference type="STRING" id="1940790.L21SP3_01404"/>
<evidence type="ECO:0000256" key="1">
    <source>
        <dbReference type="SAM" id="Coils"/>
    </source>
</evidence>
<sequence length="495" mass="55695">MKALAFLILLFAAEISCCELAPEEIAVVCNIDAPESLSIAHFYAQTRSLPEDNIIQLSLGADAGKSISRKKYISDVKTPVKAALSDISGIRCLVTVYGVPYKIRPWDTAEKNKPYLEKLQKLRKRLEAEIQDVLSELSDAALSDSKPFLMAVNSFLYKELEDAARKDRAFQLEFMNKVRPLYGSRLSRKMAREEFGIKFYSPNIQSAFSDSEIYEQLSPKHSSYSEKLRRGYYETAERLYGKLEAYKACRDDIEQIKGIKTQAALDSELSMLNFRSYRIHGSAENEFFQNIQALDNQNAKTLMVCRLDGPGETIIKRIISNSAQRMYYPGEKCVFDLQNAEKAGLADAYVQYDSYIEKAAEIFRKHGCSTLIEETASLTDSNAECMFYAGWYSPGNYNCRLNFIPGSIAYHITSFGASELRSRKSRTWCPNLLKNGADAVIGSAAEPVLTAMPRPELFAGALLDGKTLVEAFYYSKPQNSWTVLLVGDPLMKLSY</sequence>
<dbReference type="OrthoDB" id="9771443at2"/>
<evidence type="ECO:0000313" key="3">
    <source>
        <dbReference type="Proteomes" id="UP000188273"/>
    </source>
</evidence>
<dbReference type="NCBIfam" id="TIGR03790">
    <property type="entry name" value="TIGR03790 family protein"/>
    <property type="match status" value="1"/>
</dbReference>
<feature type="coiled-coil region" evidence="1">
    <location>
        <begin position="116"/>
        <end position="143"/>
    </location>
</feature>
<organism evidence="2 3">
    <name type="scientific">Sedimentisphaera cyanobacteriorum</name>
    <dbReference type="NCBI Taxonomy" id="1940790"/>
    <lineage>
        <taxon>Bacteria</taxon>
        <taxon>Pseudomonadati</taxon>
        <taxon>Planctomycetota</taxon>
        <taxon>Phycisphaerae</taxon>
        <taxon>Sedimentisphaerales</taxon>
        <taxon>Sedimentisphaeraceae</taxon>
        <taxon>Sedimentisphaera</taxon>
    </lineage>
</organism>
<accession>A0A1Q2HQQ7</accession>
<dbReference type="EMBL" id="CP019633">
    <property type="protein sequence ID" value="AQQ09596.1"/>
    <property type="molecule type" value="Genomic_DNA"/>
</dbReference>
<keyword evidence="3" id="KW-1185">Reference proteome</keyword>
<gene>
    <name evidence="2" type="ORF">L21SP3_01404</name>
</gene>
<evidence type="ECO:0008006" key="4">
    <source>
        <dbReference type="Google" id="ProtNLM"/>
    </source>
</evidence>
<evidence type="ECO:0000313" key="2">
    <source>
        <dbReference type="EMBL" id="AQQ09596.1"/>
    </source>
</evidence>
<keyword evidence="1" id="KW-0175">Coiled coil</keyword>
<reference evidence="3" key="1">
    <citation type="submission" date="2017-02" db="EMBL/GenBank/DDBJ databases">
        <title>Comparative genomics and description of representatives of a novel lineage of planctomycetes thriving in anoxic sediments.</title>
        <authorList>
            <person name="Spring S."/>
            <person name="Bunk B."/>
            <person name="Sproer C."/>
            <person name="Klenk H.-P."/>
        </authorList>
    </citation>
    <scope>NUCLEOTIDE SEQUENCE [LARGE SCALE GENOMIC DNA]</scope>
    <source>
        <strain evidence="3">L21-RPul-D3</strain>
    </source>
</reference>
<dbReference type="Proteomes" id="UP000188273">
    <property type="component" value="Chromosome"/>
</dbReference>
<dbReference type="AlphaFoldDB" id="A0A1Q2HQQ7"/>
<name>A0A1Q2HQQ7_9BACT</name>
<dbReference type="RefSeq" id="WP_077540180.1">
    <property type="nucleotide sequence ID" value="NZ_CP019633.1"/>
</dbReference>
<dbReference type="KEGG" id="pbu:L21SP3_01404"/>
<proteinExistence type="predicted"/>